<dbReference type="InterPro" id="IPR036526">
    <property type="entry name" value="C-N_Hydrolase_sf"/>
</dbReference>
<organism evidence="2 3">
    <name type="scientific">Clostridium thermosuccinogenes</name>
    <dbReference type="NCBI Taxonomy" id="84032"/>
    <lineage>
        <taxon>Bacteria</taxon>
        <taxon>Bacillati</taxon>
        <taxon>Bacillota</taxon>
        <taxon>Clostridia</taxon>
        <taxon>Eubacteriales</taxon>
        <taxon>Clostridiaceae</taxon>
        <taxon>Clostridium</taxon>
    </lineage>
</organism>
<dbReference type="RefSeq" id="WP_103081161.1">
    <property type="nucleotide sequence ID" value="NZ_CP021850.1"/>
</dbReference>
<keyword evidence="3" id="KW-1185">Reference proteome</keyword>
<proteinExistence type="predicted"/>
<evidence type="ECO:0000313" key="3">
    <source>
        <dbReference type="Proteomes" id="UP000236151"/>
    </source>
</evidence>
<accession>A0A2K2FLS0</accession>
<sequence>MLNDYSFLIVISDDGEIINNYRRISPGWKETIADGRYYREGNGFSLFDYKGKRFTTAICGDLWYDKNIDLIKQLKGDCVLWPLYIDYSAQEWENSARDEYALQVKEIQAPVLMINSYAEGEGKANGGCCVFRNGRVLKELPMGTLGILEYEI</sequence>
<dbReference type="InterPro" id="IPR003010">
    <property type="entry name" value="C-N_Hydrolase"/>
</dbReference>
<evidence type="ECO:0000313" key="2">
    <source>
        <dbReference type="EMBL" id="PNT99729.1"/>
    </source>
</evidence>
<protein>
    <recommendedName>
        <fullName evidence="1">CN hydrolase domain-containing protein</fullName>
    </recommendedName>
</protein>
<dbReference type="EMBL" id="NIOJ01000016">
    <property type="protein sequence ID" value="PNT99729.1"/>
    <property type="molecule type" value="Genomic_DNA"/>
</dbReference>
<dbReference type="OrthoDB" id="9811121at2"/>
<dbReference type="Gene3D" id="3.60.110.10">
    <property type="entry name" value="Carbon-nitrogen hydrolase"/>
    <property type="match status" value="1"/>
</dbReference>
<dbReference type="KEGG" id="cthd:CDO33_08620"/>
<evidence type="ECO:0000259" key="1">
    <source>
        <dbReference type="Pfam" id="PF00795"/>
    </source>
</evidence>
<dbReference type="Proteomes" id="UP000236151">
    <property type="component" value="Unassembled WGS sequence"/>
</dbReference>
<comment type="caution">
    <text evidence="2">The sequence shown here is derived from an EMBL/GenBank/DDBJ whole genome shotgun (WGS) entry which is preliminary data.</text>
</comment>
<gene>
    <name evidence="2" type="ORF">CDQ84_07735</name>
</gene>
<reference evidence="2 3" key="1">
    <citation type="submission" date="2017-06" db="EMBL/GenBank/DDBJ databases">
        <title>Investigating the central metabolism of Clostridium thermosuccinogenes.</title>
        <authorList>
            <person name="Koendjbiharie J.G."/>
            <person name="van Kranenburg R."/>
        </authorList>
    </citation>
    <scope>NUCLEOTIDE SEQUENCE [LARGE SCALE GENOMIC DNA]</scope>
    <source>
        <strain evidence="2 3">DSM 5806</strain>
    </source>
</reference>
<name>A0A2K2FLS0_9CLOT</name>
<dbReference type="Pfam" id="PF00795">
    <property type="entry name" value="CN_hydrolase"/>
    <property type="match status" value="1"/>
</dbReference>
<dbReference type="AlphaFoldDB" id="A0A2K2FLS0"/>
<feature type="domain" description="CN hydrolase" evidence="1">
    <location>
        <begin position="8"/>
        <end position="152"/>
    </location>
</feature>
<dbReference type="SUPFAM" id="SSF56317">
    <property type="entry name" value="Carbon-nitrogen hydrolase"/>
    <property type="match status" value="1"/>
</dbReference>